<dbReference type="InParanoid" id="A0A3N4KWU4"/>
<keyword evidence="2" id="KW-1185">Reference proteome</keyword>
<organism evidence="1 2">
    <name type="scientific">Morchella conica CCBAS932</name>
    <dbReference type="NCBI Taxonomy" id="1392247"/>
    <lineage>
        <taxon>Eukaryota</taxon>
        <taxon>Fungi</taxon>
        <taxon>Dikarya</taxon>
        <taxon>Ascomycota</taxon>
        <taxon>Pezizomycotina</taxon>
        <taxon>Pezizomycetes</taxon>
        <taxon>Pezizales</taxon>
        <taxon>Morchellaceae</taxon>
        <taxon>Morchella</taxon>
    </lineage>
</organism>
<dbReference type="OrthoDB" id="6105938at2759"/>
<evidence type="ECO:0000313" key="1">
    <source>
        <dbReference type="EMBL" id="RPB10265.1"/>
    </source>
</evidence>
<dbReference type="Proteomes" id="UP000277580">
    <property type="component" value="Unassembled WGS sequence"/>
</dbReference>
<accession>A0A3N4KWU4</accession>
<sequence length="155" mass="17702">MDTFFAQYPTFTRPSTSGLLDCFKALSVSQAWTPKDEEDAKIDFRTAMVQEFNTRYGTNEKDLESWRNLCRVFGIGEDKMPGSIKKCKKEIAKIHVNLVDLIELPPPSSGPVTAARIFPTLKALRKYTKRTKKYFPRKEAKAGGILKNLLRNILR</sequence>
<reference evidence="1 2" key="1">
    <citation type="journal article" date="2018" name="Nat. Ecol. Evol.">
        <title>Pezizomycetes genomes reveal the molecular basis of ectomycorrhizal truffle lifestyle.</title>
        <authorList>
            <person name="Murat C."/>
            <person name="Payen T."/>
            <person name="Noel B."/>
            <person name="Kuo A."/>
            <person name="Morin E."/>
            <person name="Chen J."/>
            <person name="Kohler A."/>
            <person name="Krizsan K."/>
            <person name="Balestrini R."/>
            <person name="Da Silva C."/>
            <person name="Montanini B."/>
            <person name="Hainaut M."/>
            <person name="Levati E."/>
            <person name="Barry K.W."/>
            <person name="Belfiori B."/>
            <person name="Cichocki N."/>
            <person name="Clum A."/>
            <person name="Dockter R.B."/>
            <person name="Fauchery L."/>
            <person name="Guy J."/>
            <person name="Iotti M."/>
            <person name="Le Tacon F."/>
            <person name="Lindquist E.A."/>
            <person name="Lipzen A."/>
            <person name="Malagnac F."/>
            <person name="Mello A."/>
            <person name="Molinier V."/>
            <person name="Miyauchi S."/>
            <person name="Poulain J."/>
            <person name="Riccioni C."/>
            <person name="Rubini A."/>
            <person name="Sitrit Y."/>
            <person name="Splivallo R."/>
            <person name="Traeger S."/>
            <person name="Wang M."/>
            <person name="Zifcakova L."/>
            <person name="Wipf D."/>
            <person name="Zambonelli A."/>
            <person name="Paolocci F."/>
            <person name="Nowrousian M."/>
            <person name="Ottonello S."/>
            <person name="Baldrian P."/>
            <person name="Spatafora J.W."/>
            <person name="Henrissat B."/>
            <person name="Nagy L.G."/>
            <person name="Aury J.M."/>
            <person name="Wincker P."/>
            <person name="Grigoriev I.V."/>
            <person name="Bonfante P."/>
            <person name="Martin F.M."/>
        </authorList>
    </citation>
    <scope>NUCLEOTIDE SEQUENCE [LARGE SCALE GENOMIC DNA]</scope>
    <source>
        <strain evidence="1 2">CCBAS932</strain>
    </source>
</reference>
<gene>
    <name evidence="1" type="ORF">P167DRAFT_491137</name>
</gene>
<proteinExistence type="predicted"/>
<dbReference type="PANTHER" id="PTHR38846">
    <property type="entry name" value="C3H1-TYPE DOMAIN-CONTAINING PROTEIN"/>
    <property type="match status" value="1"/>
</dbReference>
<evidence type="ECO:0000313" key="2">
    <source>
        <dbReference type="Proteomes" id="UP000277580"/>
    </source>
</evidence>
<name>A0A3N4KWU4_9PEZI</name>
<dbReference type="EMBL" id="ML119144">
    <property type="protein sequence ID" value="RPB10265.1"/>
    <property type="molecule type" value="Genomic_DNA"/>
</dbReference>
<dbReference type="PANTHER" id="PTHR38846:SF1">
    <property type="entry name" value="C3H1-TYPE DOMAIN-CONTAINING PROTEIN"/>
    <property type="match status" value="1"/>
</dbReference>
<dbReference type="AlphaFoldDB" id="A0A3N4KWU4"/>
<protein>
    <submittedName>
        <fullName evidence="1">Uncharacterized protein</fullName>
    </submittedName>
</protein>